<dbReference type="Gene3D" id="1.20.5.170">
    <property type="match status" value="1"/>
</dbReference>
<feature type="compositionally biased region" description="Polar residues" evidence="1">
    <location>
        <begin position="18"/>
        <end position="27"/>
    </location>
</feature>
<feature type="region of interest" description="Disordered" evidence="1">
    <location>
        <begin position="230"/>
        <end position="311"/>
    </location>
</feature>
<dbReference type="SMART" id="SM00338">
    <property type="entry name" value="BRLZ"/>
    <property type="match status" value="1"/>
</dbReference>
<dbReference type="PROSITE" id="PS50217">
    <property type="entry name" value="BZIP"/>
    <property type="match status" value="1"/>
</dbReference>
<dbReference type="InterPro" id="IPR004827">
    <property type="entry name" value="bZIP"/>
</dbReference>
<reference evidence="3" key="1">
    <citation type="submission" date="2020-06" db="EMBL/GenBank/DDBJ databases">
        <authorList>
            <consortium name="Plant Systems Biology data submission"/>
        </authorList>
    </citation>
    <scope>NUCLEOTIDE SEQUENCE</scope>
    <source>
        <strain evidence="3">D6</strain>
    </source>
</reference>
<comment type="caution">
    <text evidence="3">The sequence shown here is derived from an EMBL/GenBank/DDBJ whole genome shotgun (WGS) entry which is preliminary data.</text>
</comment>
<feature type="region of interest" description="Disordered" evidence="1">
    <location>
        <begin position="1"/>
        <end position="70"/>
    </location>
</feature>
<accession>A0A9N8H4X7</accession>
<feature type="compositionally biased region" description="Low complexity" evidence="1">
    <location>
        <begin position="296"/>
        <end position="311"/>
    </location>
</feature>
<protein>
    <recommendedName>
        <fullName evidence="2">BZIP domain-containing protein</fullName>
    </recommendedName>
</protein>
<feature type="compositionally biased region" description="Basic residues" evidence="1">
    <location>
        <begin position="49"/>
        <end position="66"/>
    </location>
</feature>
<keyword evidence="4" id="KW-1185">Reference proteome</keyword>
<evidence type="ECO:0000313" key="4">
    <source>
        <dbReference type="Proteomes" id="UP001153069"/>
    </source>
</evidence>
<name>A0A9N8H4X7_9STRA</name>
<dbReference type="Proteomes" id="UP001153069">
    <property type="component" value="Unassembled WGS sequence"/>
</dbReference>
<dbReference type="EMBL" id="CAICTM010000072">
    <property type="protein sequence ID" value="CAB9499992.1"/>
    <property type="molecule type" value="Genomic_DNA"/>
</dbReference>
<dbReference type="GO" id="GO:0003700">
    <property type="term" value="F:DNA-binding transcription factor activity"/>
    <property type="evidence" value="ECO:0007669"/>
    <property type="project" value="InterPro"/>
</dbReference>
<feature type="compositionally biased region" description="Polar residues" evidence="1">
    <location>
        <begin position="280"/>
        <end position="295"/>
    </location>
</feature>
<sequence>MAKMKFLSHGVGGKRSPATATSSSVSGDNAADPGSLSDAEPENETQIERKRRLNRNNERKKRAKRISKIEDLTARFHTLTSENEALKAESKELREKIELVKEYMKENGKKGPSAAVPSPSPCPQVPKSTSWLGSSSTNLTAHSMLSAGMQTTGGSSVSQSQPQGQVTLPNLTAAAIPASAATNHRATTTGISDVSLSLISREQRILLLQREFEKQNMILKLLRLQMGTHPGGEDSNAPVSTCAAAPSSSLTLLHQQQHSSMSQDPAPSLFDSATPAPVPATSSQTSHHALLQQHQAGPAPAPSHFAAAAGAATVNSTNESLENLFSQHPLLRTLQELQRQQRGGP</sequence>
<proteinExistence type="predicted"/>
<feature type="region of interest" description="Disordered" evidence="1">
    <location>
        <begin position="108"/>
        <end position="136"/>
    </location>
</feature>
<feature type="domain" description="BZIP" evidence="2">
    <location>
        <begin position="44"/>
        <end position="107"/>
    </location>
</feature>
<gene>
    <name evidence="3" type="ORF">SEMRO_73_G040350.1</name>
</gene>
<feature type="compositionally biased region" description="Low complexity" evidence="1">
    <location>
        <begin position="247"/>
        <end position="263"/>
    </location>
</feature>
<dbReference type="AlphaFoldDB" id="A0A9N8H4X7"/>
<evidence type="ECO:0000256" key="1">
    <source>
        <dbReference type="SAM" id="MobiDB-lite"/>
    </source>
</evidence>
<evidence type="ECO:0000259" key="2">
    <source>
        <dbReference type="PROSITE" id="PS50217"/>
    </source>
</evidence>
<organism evidence="3 4">
    <name type="scientific">Seminavis robusta</name>
    <dbReference type="NCBI Taxonomy" id="568900"/>
    <lineage>
        <taxon>Eukaryota</taxon>
        <taxon>Sar</taxon>
        <taxon>Stramenopiles</taxon>
        <taxon>Ochrophyta</taxon>
        <taxon>Bacillariophyta</taxon>
        <taxon>Bacillariophyceae</taxon>
        <taxon>Bacillariophycidae</taxon>
        <taxon>Naviculales</taxon>
        <taxon>Naviculaceae</taxon>
        <taxon>Seminavis</taxon>
    </lineage>
</organism>
<evidence type="ECO:0000313" key="3">
    <source>
        <dbReference type="EMBL" id="CAB9499992.1"/>
    </source>
</evidence>